<evidence type="ECO:0008006" key="3">
    <source>
        <dbReference type="Google" id="ProtNLM"/>
    </source>
</evidence>
<evidence type="ECO:0000313" key="2">
    <source>
        <dbReference type="Proteomes" id="UP001169242"/>
    </source>
</evidence>
<gene>
    <name evidence="1" type="ORF">PBV87_01975</name>
</gene>
<dbReference type="EMBL" id="JAQIFT010000010">
    <property type="protein sequence ID" value="MDA3730274.1"/>
    <property type="molecule type" value="Genomic_DNA"/>
</dbReference>
<keyword evidence="2" id="KW-1185">Reference proteome</keyword>
<sequence length="147" mass="16715">MNENVEVLNFIYQNSEMGTNTLTELIEIAGDVPFEQVLLKELEGYKAINKEAISLLEAEDHEPKGIKKLDQIKTYIMIKASTLNNQSASHLAEMLIQGSTMGTVDMCKKLNSYKNLKDEVRALGQHLLEFEEGNIEELKEYLRQGHE</sequence>
<name>A0AA42DJT9_9FIRM</name>
<protein>
    <recommendedName>
        <fullName evidence="3">DUF892 family protein</fullName>
    </recommendedName>
</protein>
<proteinExistence type="predicted"/>
<dbReference type="Proteomes" id="UP001169242">
    <property type="component" value="Unassembled WGS sequence"/>
</dbReference>
<evidence type="ECO:0000313" key="1">
    <source>
        <dbReference type="EMBL" id="MDA3730274.1"/>
    </source>
</evidence>
<accession>A0AA42DJT9</accession>
<dbReference type="AlphaFoldDB" id="A0AA42DJT9"/>
<dbReference type="RefSeq" id="WP_053984798.1">
    <property type="nucleotide sequence ID" value="NZ_JAQIFT010000010.1"/>
</dbReference>
<organism evidence="1 2">
    <name type="scientific">Holtiella tumoricola</name>
    <dbReference type="NCBI Taxonomy" id="3018743"/>
    <lineage>
        <taxon>Bacteria</taxon>
        <taxon>Bacillati</taxon>
        <taxon>Bacillota</taxon>
        <taxon>Clostridia</taxon>
        <taxon>Lachnospirales</taxon>
        <taxon>Cellulosilyticaceae</taxon>
        <taxon>Holtiella</taxon>
    </lineage>
</organism>
<comment type="caution">
    <text evidence="1">The sequence shown here is derived from an EMBL/GenBank/DDBJ whole genome shotgun (WGS) entry which is preliminary data.</text>
</comment>
<reference evidence="1" key="1">
    <citation type="journal article" date="2023" name="Int. J. Syst. Evol. Microbiol.">
        <title>&lt;i&gt;Holtiella tumoricola&lt;/i&gt; gen. nov. sp. nov., isolated from a human clinical sample.</title>
        <authorList>
            <person name="Allen-Vercoe E."/>
            <person name="Daigneault M.C."/>
            <person name="Vancuren S.J."/>
            <person name="Cochrane K."/>
            <person name="O'Neal L.L."/>
            <person name="Sankaranarayanan K."/>
            <person name="Lawson P.A."/>
        </authorList>
    </citation>
    <scope>NUCLEOTIDE SEQUENCE</scope>
    <source>
        <strain evidence="1">CC70A</strain>
    </source>
</reference>